<keyword evidence="2" id="KW-1185">Reference proteome</keyword>
<dbReference type="InterPro" id="IPR021109">
    <property type="entry name" value="Peptidase_aspartic_dom_sf"/>
</dbReference>
<organism evidence="1 2">
    <name type="scientific">Armillaria luteobubalina</name>
    <dbReference type="NCBI Taxonomy" id="153913"/>
    <lineage>
        <taxon>Eukaryota</taxon>
        <taxon>Fungi</taxon>
        <taxon>Dikarya</taxon>
        <taxon>Basidiomycota</taxon>
        <taxon>Agaricomycotina</taxon>
        <taxon>Agaricomycetes</taxon>
        <taxon>Agaricomycetidae</taxon>
        <taxon>Agaricales</taxon>
        <taxon>Marasmiineae</taxon>
        <taxon>Physalacriaceae</taxon>
        <taxon>Armillaria</taxon>
    </lineage>
</organism>
<comment type="caution">
    <text evidence="1">The sequence shown here is derived from an EMBL/GenBank/DDBJ whole genome shotgun (WGS) entry which is preliminary data.</text>
</comment>
<accession>A0AA39PPY4</accession>
<proteinExistence type="predicted"/>
<gene>
    <name evidence="1" type="ORF">EDD18DRAFT_1360024</name>
</gene>
<evidence type="ECO:0000313" key="2">
    <source>
        <dbReference type="Proteomes" id="UP001175228"/>
    </source>
</evidence>
<reference evidence="1" key="1">
    <citation type="submission" date="2023-06" db="EMBL/GenBank/DDBJ databases">
        <authorList>
            <consortium name="Lawrence Berkeley National Laboratory"/>
            <person name="Ahrendt S."/>
            <person name="Sahu N."/>
            <person name="Indic B."/>
            <person name="Wong-Bajracharya J."/>
            <person name="Merenyi Z."/>
            <person name="Ke H.-M."/>
            <person name="Monk M."/>
            <person name="Kocsube S."/>
            <person name="Drula E."/>
            <person name="Lipzen A."/>
            <person name="Balint B."/>
            <person name="Henrissat B."/>
            <person name="Andreopoulos B."/>
            <person name="Martin F.M."/>
            <person name="Harder C.B."/>
            <person name="Rigling D."/>
            <person name="Ford K.L."/>
            <person name="Foster G.D."/>
            <person name="Pangilinan J."/>
            <person name="Papanicolaou A."/>
            <person name="Barry K."/>
            <person name="LaButti K."/>
            <person name="Viragh M."/>
            <person name="Koriabine M."/>
            <person name="Yan M."/>
            <person name="Riley R."/>
            <person name="Champramary S."/>
            <person name="Plett K.L."/>
            <person name="Tsai I.J."/>
            <person name="Slot J."/>
            <person name="Sipos G."/>
            <person name="Plett J."/>
            <person name="Nagy L.G."/>
            <person name="Grigoriev I.V."/>
        </authorList>
    </citation>
    <scope>NUCLEOTIDE SEQUENCE</scope>
    <source>
        <strain evidence="1">HWK02</strain>
    </source>
</reference>
<protein>
    <submittedName>
        <fullName evidence="1">Uncharacterized protein</fullName>
    </submittedName>
</protein>
<evidence type="ECO:0000313" key="1">
    <source>
        <dbReference type="EMBL" id="KAK0488064.1"/>
    </source>
</evidence>
<dbReference type="EMBL" id="JAUEPU010000042">
    <property type="protein sequence ID" value="KAK0488064.1"/>
    <property type="molecule type" value="Genomic_DNA"/>
</dbReference>
<dbReference type="Proteomes" id="UP001175228">
    <property type="component" value="Unassembled WGS sequence"/>
</dbReference>
<dbReference type="Gene3D" id="2.40.70.10">
    <property type="entry name" value="Acid Proteases"/>
    <property type="match status" value="1"/>
</dbReference>
<dbReference type="AlphaFoldDB" id="A0AA39PPY4"/>
<sequence length="185" mass="20766">MSLHFADMSKALIFKLTEPVMLQLGMVGSRSKINFGIMANMEIAGVMSNEYVNFVNTDHYDLLMGMPFMHQHRVILNFEWKCISINGSDISAEVIPAMKAHDTHQHHLRMSIEVLDGEDMVRTLNPLPMDSPALMITETEYLIEKNEVAVGVEMDTAPNITPVPGANMAQNIFPKLCKDVPNKSY</sequence>
<name>A0AA39PPY4_9AGAR</name>